<dbReference type="VEuPathDB" id="FungiDB:H310_03786"/>
<dbReference type="EMBL" id="KI913957">
    <property type="protein sequence ID" value="ETW04563.1"/>
    <property type="molecule type" value="Genomic_DNA"/>
</dbReference>
<protein>
    <submittedName>
        <fullName evidence="2">Uncharacterized protein</fullName>
    </submittedName>
</protein>
<dbReference type="InterPro" id="IPR038792">
    <property type="entry name" value="CFAP97D1/2"/>
</dbReference>
<dbReference type="EMBL" id="KI913957">
    <property type="protein sequence ID" value="ETW04564.1"/>
    <property type="molecule type" value="Genomic_DNA"/>
</dbReference>
<dbReference type="EMBL" id="QUSY01000025">
    <property type="protein sequence ID" value="RHY34558.1"/>
    <property type="molecule type" value="Genomic_DNA"/>
</dbReference>
<evidence type="ECO:0000313" key="3">
    <source>
        <dbReference type="EMBL" id="RHY34558.1"/>
    </source>
</evidence>
<dbReference type="OrthoDB" id="71605at2759"/>
<accession>A0A024UG08</accession>
<reference evidence="2" key="1">
    <citation type="submission" date="2013-12" db="EMBL/GenBank/DDBJ databases">
        <title>The Genome Sequence of Aphanomyces invadans NJM9701.</title>
        <authorList>
            <consortium name="The Broad Institute Genomics Platform"/>
            <person name="Russ C."/>
            <person name="Tyler B."/>
            <person name="van West P."/>
            <person name="Dieguez-Uribeondo J."/>
            <person name="Young S.K."/>
            <person name="Zeng Q."/>
            <person name="Gargeya S."/>
            <person name="Fitzgerald M."/>
            <person name="Abouelleil A."/>
            <person name="Alvarado L."/>
            <person name="Chapman S.B."/>
            <person name="Gainer-Dewar J."/>
            <person name="Goldberg J."/>
            <person name="Griggs A."/>
            <person name="Gujja S."/>
            <person name="Hansen M."/>
            <person name="Howarth C."/>
            <person name="Imamovic A."/>
            <person name="Ireland A."/>
            <person name="Larimer J."/>
            <person name="McCowan C."/>
            <person name="Murphy C."/>
            <person name="Pearson M."/>
            <person name="Poon T.W."/>
            <person name="Priest M."/>
            <person name="Roberts A."/>
            <person name="Saif S."/>
            <person name="Shea T."/>
            <person name="Sykes S."/>
            <person name="Wortman J."/>
            <person name="Nusbaum C."/>
            <person name="Birren B."/>
        </authorList>
    </citation>
    <scope>NUCLEOTIDE SEQUENCE [LARGE SCALE GENOMIC DNA]</scope>
    <source>
        <strain evidence="2">NJM9701</strain>
    </source>
</reference>
<dbReference type="PANTHER" id="PTHR33768">
    <property type="entry name" value="MIP11318P"/>
    <property type="match status" value="1"/>
</dbReference>
<dbReference type="RefSeq" id="XP_008866002.1">
    <property type="nucleotide sequence ID" value="XM_008867780.1"/>
</dbReference>
<evidence type="ECO:0000313" key="2">
    <source>
        <dbReference type="EMBL" id="ETW04563.1"/>
    </source>
</evidence>
<keyword evidence="4" id="KW-1185">Reference proteome</keyword>
<dbReference type="AlphaFoldDB" id="A0A024UG08"/>
<gene>
    <name evidence="3" type="ORF">DYB32_000861</name>
    <name evidence="2" type="ORF">H310_03786</name>
</gene>
<dbReference type="InterPro" id="IPR029488">
    <property type="entry name" value="Hmw/CFAP97"/>
</dbReference>
<evidence type="ECO:0000313" key="4">
    <source>
        <dbReference type="Proteomes" id="UP000285060"/>
    </source>
</evidence>
<dbReference type="PANTHER" id="PTHR33768:SF3">
    <property type="entry name" value="MIP11318P"/>
    <property type="match status" value="1"/>
</dbReference>
<dbReference type="Proteomes" id="UP000285060">
    <property type="component" value="Unassembled WGS sequence"/>
</dbReference>
<proteinExistence type="inferred from homology"/>
<comment type="similarity">
    <text evidence="1">Belongs to the CFAP97 family.</text>
</comment>
<dbReference type="GeneID" id="20080836"/>
<reference evidence="3 4" key="2">
    <citation type="submission" date="2018-08" db="EMBL/GenBank/DDBJ databases">
        <title>Aphanomyces genome sequencing and annotation.</title>
        <authorList>
            <person name="Minardi D."/>
            <person name="Oidtmann B."/>
            <person name="Van Der Giezen M."/>
            <person name="Studholme D.J."/>
        </authorList>
    </citation>
    <scope>NUCLEOTIDE SEQUENCE [LARGE SCALE GENOMIC DNA]</scope>
    <source>
        <strain evidence="3 4">NJM0002</strain>
    </source>
</reference>
<dbReference type="Pfam" id="PF13879">
    <property type="entry name" value="Hmw_CFAP97"/>
    <property type="match status" value="1"/>
</dbReference>
<organism evidence="2">
    <name type="scientific">Aphanomyces invadans</name>
    <dbReference type="NCBI Taxonomy" id="157072"/>
    <lineage>
        <taxon>Eukaryota</taxon>
        <taxon>Sar</taxon>
        <taxon>Stramenopiles</taxon>
        <taxon>Oomycota</taxon>
        <taxon>Saprolegniomycetes</taxon>
        <taxon>Saprolegniales</taxon>
        <taxon>Verrucalvaceae</taxon>
        <taxon>Aphanomyces</taxon>
    </lineage>
</organism>
<dbReference type="RefSeq" id="XP_008866001.1">
    <property type="nucleotide sequence ID" value="XM_008867779.1"/>
</dbReference>
<sequence length="235" mass="27479">MPQKPVAYAAEYEFADENVVAMRRRLHMDAMHLEHMRTMQPPIKKDIVHTIIKSPNKKKQQLLEDRQLSIATENEHLVERMQRIVTRRNKLSIPPISKPSNQRLRQKMHSKIRQENRVMKDHLQSVKGTYSTAQWKRDAETAARLAQRISKAPKRSKLRLIAADEPRHSPNNPAPPEFEFLVLNDIDEEMPMRTAKEIKAQIQSKLPLIHNKAAAYLTKELTHPDPFQVTRRPFE</sequence>
<evidence type="ECO:0000256" key="1">
    <source>
        <dbReference type="ARBA" id="ARBA00008315"/>
    </source>
</evidence>
<name>A0A024UG08_9STRA</name>